<accession>A0A0E9TVH6</accession>
<proteinExistence type="predicted"/>
<organism evidence="1">
    <name type="scientific">Anguilla anguilla</name>
    <name type="common">European freshwater eel</name>
    <name type="synonym">Muraena anguilla</name>
    <dbReference type="NCBI Taxonomy" id="7936"/>
    <lineage>
        <taxon>Eukaryota</taxon>
        <taxon>Metazoa</taxon>
        <taxon>Chordata</taxon>
        <taxon>Craniata</taxon>
        <taxon>Vertebrata</taxon>
        <taxon>Euteleostomi</taxon>
        <taxon>Actinopterygii</taxon>
        <taxon>Neopterygii</taxon>
        <taxon>Teleostei</taxon>
        <taxon>Anguilliformes</taxon>
        <taxon>Anguillidae</taxon>
        <taxon>Anguilla</taxon>
    </lineage>
</organism>
<name>A0A0E9TVH6_ANGAN</name>
<reference evidence="1" key="2">
    <citation type="journal article" date="2015" name="Fish Shellfish Immunol.">
        <title>Early steps in the European eel (Anguilla anguilla)-Vibrio vulnificus interaction in the gills: Role of the RtxA13 toxin.</title>
        <authorList>
            <person name="Callol A."/>
            <person name="Pajuelo D."/>
            <person name="Ebbesson L."/>
            <person name="Teles M."/>
            <person name="MacKenzie S."/>
            <person name="Amaro C."/>
        </authorList>
    </citation>
    <scope>NUCLEOTIDE SEQUENCE</scope>
</reference>
<reference evidence="1" key="1">
    <citation type="submission" date="2014-11" db="EMBL/GenBank/DDBJ databases">
        <authorList>
            <person name="Amaro Gonzalez C."/>
        </authorList>
    </citation>
    <scope>NUCLEOTIDE SEQUENCE</scope>
</reference>
<evidence type="ECO:0000313" key="1">
    <source>
        <dbReference type="EMBL" id="JAH57462.1"/>
    </source>
</evidence>
<protein>
    <submittedName>
        <fullName evidence="1">Uncharacterized protein</fullName>
    </submittedName>
</protein>
<dbReference type="AlphaFoldDB" id="A0A0E9TVH6"/>
<dbReference type="EMBL" id="GBXM01051115">
    <property type="protein sequence ID" value="JAH57462.1"/>
    <property type="molecule type" value="Transcribed_RNA"/>
</dbReference>
<sequence>MVLWGKNLPLSQFIDRKLPHWKMNSVWIPPQFINYFFMQCSIL</sequence>